<organism evidence="2">
    <name type="scientific">marine sediment metagenome</name>
    <dbReference type="NCBI Taxonomy" id="412755"/>
    <lineage>
        <taxon>unclassified sequences</taxon>
        <taxon>metagenomes</taxon>
        <taxon>ecological metagenomes</taxon>
    </lineage>
</organism>
<feature type="transmembrane region" description="Helical" evidence="1">
    <location>
        <begin position="12"/>
        <end position="31"/>
    </location>
</feature>
<dbReference type="EMBL" id="LAZR01000290">
    <property type="protein sequence ID" value="KKN76741.1"/>
    <property type="molecule type" value="Genomic_DNA"/>
</dbReference>
<sequence>MNDQTNIQTVGLAAGATVIVMWLLGFFAPALMSTAPVGLEAAITGVVAVMAGYVLPKDKFTKGTGNG</sequence>
<proteinExistence type="predicted"/>
<accession>A0A0F9VTD4</accession>
<evidence type="ECO:0000313" key="2">
    <source>
        <dbReference type="EMBL" id="KKN76741.1"/>
    </source>
</evidence>
<name>A0A0F9VTD4_9ZZZZ</name>
<keyword evidence="1" id="KW-0812">Transmembrane</keyword>
<feature type="transmembrane region" description="Helical" evidence="1">
    <location>
        <begin position="37"/>
        <end position="55"/>
    </location>
</feature>
<dbReference type="AlphaFoldDB" id="A0A0F9VTD4"/>
<reference evidence="2" key="1">
    <citation type="journal article" date="2015" name="Nature">
        <title>Complex archaea that bridge the gap between prokaryotes and eukaryotes.</title>
        <authorList>
            <person name="Spang A."/>
            <person name="Saw J.H."/>
            <person name="Jorgensen S.L."/>
            <person name="Zaremba-Niedzwiedzka K."/>
            <person name="Martijn J."/>
            <person name="Lind A.E."/>
            <person name="van Eijk R."/>
            <person name="Schleper C."/>
            <person name="Guy L."/>
            <person name="Ettema T.J."/>
        </authorList>
    </citation>
    <scope>NUCLEOTIDE SEQUENCE</scope>
</reference>
<protein>
    <submittedName>
        <fullName evidence="2">Uncharacterized protein</fullName>
    </submittedName>
</protein>
<keyword evidence="1" id="KW-1133">Transmembrane helix</keyword>
<gene>
    <name evidence="2" type="ORF">LCGC14_0367120</name>
</gene>
<evidence type="ECO:0000256" key="1">
    <source>
        <dbReference type="SAM" id="Phobius"/>
    </source>
</evidence>
<comment type="caution">
    <text evidence="2">The sequence shown here is derived from an EMBL/GenBank/DDBJ whole genome shotgun (WGS) entry which is preliminary data.</text>
</comment>
<keyword evidence="1" id="KW-0472">Membrane</keyword>